<protein>
    <submittedName>
        <fullName evidence="2">Uncharacterized protein</fullName>
    </submittedName>
</protein>
<dbReference type="EMBL" id="KL198031">
    <property type="protein sequence ID" value="KDQ15655.1"/>
    <property type="molecule type" value="Genomic_DNA"/>
</dbReference>
<reference evidence="3" key="1">
    <citation type="journal article" date="2014" name="Proc. Natl. Acad. Sci. U.S.A.">
        <title>Extensive sampling of basidiomycete genomes demonstrates inadequacy of the white-rot/brown-rot paradigm for wood decay fungi.</title>
        <authorList>
            <person name="Riley R."/>
            <person name="Salamov A.A."/>
            <person name="Brown D.W."/>
            <person name="Nagy L.G."/>
            <person name="Floudas D."/>
            <person name="Held B.W."/>
            <person name="Levasseur A."/>
            <person name="Lombard V."/>
            <person name="Morin E."/>
            <person name="Otillar R."/>
            <person name="Lindquist E.A."/>
            <person name="Sun H."/>
            <person name="LaButti K.M."/>
            <person name="Schmutz J."/>
            <person name="Jabbour D."/>
            <person name="Luo H."/>
            <person name="Baker S.E."/>
            <person name="Pisabarro A.G."/>
            <person name="Walton J.D."/>
            <person name="Blanchette R.A."/>
            <person name="Henrissat B."/>
            <person name="Martin F."/>
            <person name="Cullen D."/>
            <person name="Hibbett D.S."/>
            <person name="Grigoriev I.V."/>
        </authorList>
    </citation>
    <scope>NUCLEOTIDE SEQUENCE [LARGE SCALE GENOMIC DNA]</scope>
    <source>
        <strain evidence="3">FD-172 SS1</strain>
    </source>
</reference>
<proteinExistence type="predicted"/>
<dbReference type="Proteomes" id="UP000027195">
    <property type="component" value="Unassembled WGS sequence"/>
</dbReference>
<evidence type="ECO:0000256" key="1">
    <source>
        <dbReference type="SAM" id="MobiDB-lite"/>
    </source>
</evidence>
<gene>
    <name evidence="2" type="ORF">BOTBODRAFT_31540</name>
</gene>
<evidence type="ECO:0000313" key="3">
    <source>
        <dbReference type="Proteomes" id="UP000027195"/>
    </source>
</evidence>
<keyword evidence="3" id="KW-1185">Reference proteome</keyword>
<sequence>MSSTLGSPLFIATTPFSEPLAASSPAPVDNTPSPAKTAFDTVPNLNTPMSLPIARGVFTHCRPISHPSSSDIGSEPFEYILNYDGLPVRSPAHEVGPLSIPLPSSFLSTVGLKCQEAEPYEPVSPRGPSPFGAIGQGRPRSTSPRPLTTEAVDSYFPPYESYESRSTFRFDPFRDWDAPTTPPLSPATSTCSVDSIELPPLPEVLVFLTKLPEEPKSLPFVAPIPTSCSEESAPISMWARVARAKAQEAHVSQGENAAGALEIIGEHLGRSY</sequence>
<name>A0A067MLP8_BOTB1</name>
<dbReference type="AlphaFoldDB" id="A0A067MLP8"/>
<accession>A0A067MLP8</accession>
<evidence type="ECO:0000313" key="2">
    <source>
        <dbReference type="EMBL" id="KDQ15655.1"/>
    </source>
</evidence>
<dbReference type="HOGENOM" id="CLU_1049681_0_0_1"/>
<dbReference type="InParanoid" id="A0A067MLP8"/>
<feature type="region of interest" description="Disordered" evidence="1">
    <location>
        <begin position="119"/>
        <end position="152"/>
    </location>
</feature>
<organism evidence="2 3">
    <name type="scientific">Botryobasidium botryosum (strain FD-172 SS1)</name>
    <dbReference type="NCBI Taxonomy" id="930990"/>
    <lineage>
        <taxon>Eukaryota</taxon>
        <taxon>Fungi</taxon>
        <taxon>Dikarya</taxon>
        <taxon>Basidiomycota</taxon>
        <taxon>Agaricomycotina</taxon>
        <taxon>Agaricomycetes</taxon>
        <taxon>Cantharellales</taxon>
        <taxon>Botryobasidiaceae</taxon>
        <taxon>Botryobasidium</taxon>
    </lineage>
</organism>